<evidence type="ECO:0000313" key="11">
    <source>
        <dbReference type="EMBL" id="KAI9564369.1"/>
    </source>
</evidence>
<dbReference type="InterPro" id="IPR008422">
    <property type="entry name" value="KN_HD"/>
</dbReference>
<gene>
    <name evidence="11" type="ORF">GHT06_008108</name>
</gene>
<evidence type="ECO:0000256" key="2">
    <source>
        <dbReference type="ARBA" id="ARBA00023015"/>
    </source>
</evidence>
<dbReference type="Pfam" id="PF05920">
    <property type="entry name" value="Homeobox_KN"/>
    <property type="match status" value="1"/>
</dbReference>
<dbReference type="GO" id="GO:0005634">
    <property type="term" value="C:nucleus"/>
    <property type="evidence" value="ECO:0007669"/>
    <property type="project" value="UniProtKB-SubCell"/>
</dbReference>
<name>A0AAD5L325_9CRUS</name>
<evidence type="ECO:0000256" key="3">
    <source>
        <dbReference type="ARBA" id="ARBA00023125"/>
    </source>
</evidence>
<reference evidence="11 12" key="1">
    <citation type="submission" date="2022-05" db="EMBL/GenBank/DDBJ databases">
        <title>A multi-omics perspective on studying reproductive biology in Daphnia sinensis.</title>
        <authorList>
            <person name="Jia J."/>
        </authorList>
    </citation>
    <scope>NUCLEOTIDE SEQUENCE [LARGE SCALE GENOMIC DNA]</scope>
    <source>
        <strain evidence="11 12">WSL</strain>
    </source>
</reference>
<feature type="compositionally biased region" description="Low complexity" evidence="9">
    <location>
        <begin position="50"/>
        <end position="64"/>
    </location>
</feature>
<dbReference type="Proteomes" id="UP000820818">
    <property type="component" value="Linkage Group LG1"/>
</dbReference>
<keyword evidence="5" id="KW-0804">Transcription</keyword>
<keyword evidence="3 8" id="KW-0238">DNA-binding</keyword>
<feature type="compositionally biased region" description="Polar residues" evidence="9">
    <location>
        <begin position="265"/>
        <end position="277"/>
    </location>
</feature>
<feature type="domain" description="Homeobox" evidence="10">
    <location>
        <begin position="76"/>
        <end position="139"/>
    </location>
</feature>
<accession>A0AAD5L325</accession>
<dbReference type="InterPro" id="IPR001356">
    <property type="entry name" value="HD"/>
</dbReference>
<organism evidence="11 12">
    <name type="scientific">Daphnia sinensis</name>
    <dbReference type="NCBI Taxonomy" id="1820382"/>
    <lineage>
        <taxon>Eukaryota</taxon>
        <taxon>Metazoa</taxon>
        <taxon>Ecdysozoa</taxon>
        <taxon>Arthropoda</taxon>
        <taxon>Crustacea</taxon>
        <taxon>Branchiopoda</taxon>
        <taxon>Diplostraca</taxon>
        <taxon>Cladocera</taxon>
        <taxon>Anomopoda</taxon>
        <taxon>Daphniidae</taxon>
        <taxon>Daphnia</taxon>
        <taxon>Daphnia similis group</taxon>
    </lineage>
</organism>
<dbReference type="PANTHER" id="PTHR11850">
    <property type="entry name" value="HOMEOBOX PROTEIN TRANSCRIPTION FACTORS"/>
    <property type="match status" value="1"/>
</dbReference>
<feature type="compositionally biased region" description="Polar residues" evidence="9">
    <location>
        <begin position="345"/>
        <end position="361"/>
    </location>
</feature>
<evidence type="ECO:0000256" key="9">
    <source>
        <dbReference type="SAM" id="MobiDB-lite"/>
    </source>
</evidence>
<protein>
    <recommendedName>
        <fullName evidence="10">Homeobox domain-containing protein</fullName>
    </recommendedName>
</protein>
<comment type="caution">
    <text evidence="11">The sequence shown here is derived from an EMBL/GenBank/DDBJ whole genome shotgun (WGS) entry which is preliminary data.</text>
</comment>
<proteinExistence type="inferred from homology"/>
<keyword evidence="2" id="KW-0805">Transcription regulation</keyword>
<dbReference type="GO" id="GO:0001654">
    <property type="term" value="P:eye development"/>
    <property type="evidence" value="ECO:0007669"/>
    <property type="project" value="UniProtKB-ARBA"/>
</dbReference>
<dbReference type="GO" id="GO:0048646">
    <property type="term" value="P:anatomical structure formation involved in morphogenesis"/>
    <property type="evidence" value="ECO:0007669"/>
    <property type="project" value="UniProtKB-ARBA"/>
</dbReference>
<keyword evidence="6 8" id="KW-0539">Nucleus</keyword>
<evidence type="ECO:0000256" key="7">
    <source>
        <dbReference type="ARBA" id="ARBA00038021"/>
    </source>
</evidence>
<sequence length="428" mass="48297">MSSKRWRCWDENHNDRERRRSTEDVEHSSSDGEDYGAMDSVMSGGEETSEAGPAGTSGSGSRASSIHHQRSRQQAAADKRRRGNLPKESVRLLKKWLYDHRYNAYPSDNEKAILAKEAGLTVLQVCNWFINARRRVLPELIRREGNDPQRYTISRRGKKQGGSPSKRPPTSSSWSEQENENEQDVESHREQRGIGSDGVASIGQSSSGGGAGGDWSPESQSCGDHDYFEDHPSSGFGVELEVENAELETHHHHPCHTASAKRRSGQTIQPTSPTPCSSPAVVCPCGCGDEEVEHRENYVVRKAQTQMESLCEISRWFREEQQKSIKKQDDGEETMEEDDDDKQYCTRTESCADSSTSSRDTWTPVHVEPTYGPCQRCYPRNLKFAPHSSNHVTPPPTPPDERDKFECLYLLVDTAISRMERERGRPWK</sequence>
<evidence type="ECO:0000256" key="4">
    <source>
        <dbReference type="ARBA" id="ARBA00023155"/>
    </source>
</evidence>
<comment type="subcellular location">
    <subcellularLocation>
        <location evidence="1 8">Nucleus</location>
    </subcellularLocation>
</comment>
<dbReference type="PROSITE" id="PS50071">
    <property type="entry name" value="HOMEOBOX_2"/>
    <property type="match status" value="1"/>
</dbReference>
<evidence type="ECO:0000256" key="8">
    <source>
        <dbReference type="PROSITE-ProRule" id="PRU00108"/>
    </source>
</evidence>
<evidence type="ECO:0000259" key="10">
    <source>
        <dbReference type="PROSITE" id="PS50071"/>
    </source>
</evidence>
<dbReference type="Gene3D" id="1.10.10.60">
    <property type="entry name" value="Homeodomain-like"/>
    <property type="match status" value="1"/>
</dbReference>
<keyword evidence="12" id="KW-1185">Reference proteome</keyword>
<evidence type="ECO:0000256" key="6">
    <source>
        <dbReference type="ARBA" id="ARBA00023242"/>
    </source>
</evidence>
<dbReference type="SUPFAM" id="SSF46689">
    <property type="entry name" value="Homeodomain-like"/>
    <property type="match status" value="1"/>
</dbReference>
<evidence type="ECO:0000256" key="5">
    <source>
        <dbReference type="ARBA" id="ARBA00023163"/>
    </source>
</evidence>
<feature type="compositionally biased region" description="Basic and acidic residues" evidence="9">
    <location>
        <begin position="7"/>
        <end position="30"/>
    </location>
</feature>
<dbReference type="InterPro" id="IPR009057">
    <property type="entry name" value="Homeodomain-like_sf"/>
</dbReference>
<dbReference type="CDD" id="cd00086">
    <property type="entry name" value="homeodomain"/>
    <property type="match status" value="1"/>
</dbReference>
<dbReference type="SMART" id="SM00389">
    <property type="entry name" value="HOX"/>
    <property type="match status" value="1"/>
</dbReference>
<evidence type="ECO:0000313" key="12">
    <source>
        <dbReference type="Proteomes" id="UP000820818"/>
    </source>
</evidence>
<dbReference type="GO" id="GO:0006355">
    <property type="term" value="P:regulation of DNA-templated transcription"/>
    <property type="evidence" value="ECO:0007669"/>
    <property type="project" value="InterPro"/>
</dbReference>
<comment type="similarity">
    <text evidence="7">Belongs to the TALE/TGIF homeobox family.</text>
</comment>
<dbReference type="AlphaFoldDB" id="A0AAD5L325"/>
<feature type="compositionally biased region" description="Acidic residues" evidence="9">
    <location>
        <begin position="330"/>
        <end position="341"/>
    </location>
</feature>
<dbReference type="InterPro" id="IPR050224">
    <property type="entry name" value="TALE_homeobox"/>
</dbReference>
<feature type="DNA-binding region" description="Homeobox" evidence="8">
    <location>
        <begin position="78"/>
        <end position="140"/>
    </location>
</feature>
<dbReference type="GO" id="GO:0000987">
    <property type="term" value="F:cis-regulatory region sequence-specific DNA binding"/>
    <property type="evidence" value="ECO:0007669"/>
    <property type="project" value="UniProtKB-ARBA"/>
</dbReference>
<feature type="region of interest" description="Disordered" evidence="9">
    <location>
        <begin position="1"/>
        <end position="85"/>
    </location>
</feature>
<dbReference type="FunFam" id="1.10.10.60:FF:000059">
    <property type="entry name" value="TGFB-induced factor homeobox 1"/>
    <property type="match status" value="1"/>
</dbReference>
<dbReference type="EMBL" id="WJBH02000001">
    <property type="protein sequence ID" value="KAI9564369.1"/>
    <property type="molecule type" value="Genomic_DNA"/>
</dbReference>
<evidence type="ECO:0000256" key="1">
    <source>
        <dbReference type="ARBA" id="ARBA00004123"/>
    </source>
</evidence>
<feature type="region of interest" description="Disordered" evidence="9">
    <location>
        <begin position="148"/>
        <end position="235"/>
    </location>
</feature>
<feature type="compositionally biased region" description="Basic and acidic residues" evidence="9">
    <location>
        <begin position="223"/>
        <end position="232"/>
    </location>
</feature>
<feature type="region of interest" description="Disordered" evidence="9">
    <location>
        <begin position="247"/>
        <end position="278"/>
    </location>
</feature>
<keyword evidence="4 8" id="KW-0371">Homeobox</keyword>
<feature type="compositionally biased region" description="Basic residues" evidence="9">
    <location>
        <begin position="250"/>
        <end position="264"/>
    </location>
</feature>
<feature type="region of interest" description="Disordered" evidence="9">
    <location>
        <begin position="323"/>
        <end position="365"/>
    </location>
</feature>